<evidence type="ECO:0000256" key="1">
    <source>
        <dbReference type="SAM" id="MobiDB-lite"/>
    </source>
</evidence>
<gene>
    <name evidence="2" type="ORF">U0070_000250</name>
</gene>
<reference evidence="2 3" key="1">
    <citation type="journal article" date="2023" name="bioRxiv">
        <title>Conserved and derived expression patterns and positive selection on dental genes reveal complex evolutionary context of ever-growing rodent molars.</title>
        <authorList>
            <person name="Calamari Z.T."/>
            <person name="Song A."/>
            <person name="Cohen E."/>
            <person name="Akter M."/>
            <person name="Roy R.D."/>
            <person name="Hallikas O."/>
            <person name="Christensen M.M."/>
            <person name="Li P."/>
            <person name="Marangoni P."/>
            <person name="Jernvall J."/>
            <person name="Klein O.D."/>
        </authorList>
    </citation>
    <scope>NUCLEOTIDE SEQUENCE [LARGE SCALE GENOMIC DNA]</scope>
    <source>
        <strain evidence="2">V071</strain>
    </source>
</reference>
<sequence>MIQRMKLLCGENKRAMVGDSSRRPADFGSAQAEGVCTVGEQPTEVASSKQGKFHHQSADLESPEGHSTGLLSSPRKG</sequence>
<proteinExistence type="predicted"/>
<dbReference type="EMBL" id="JBBHLL010000670">
    <property type="protein sequence ID" value="KAK7798733.1"/>
    <property type="molecule type" value="Genomic_DNA"/>
</dbReference>
<keyword evidence="3" id="KW-1185">Reference proteome</keyword>
<organism evidence="2 3">
    <name type="scientific">Myodes glareolus</name>
    <name type="common">Bank vole</name>
    <name type="synonym">Clethrionomys glareolus</name>
    <dbReference type="NCBI Taxonomy" id="447135"/>
    <lineage>
        <taxon>Eukaryota</taxon>
        <taxon>Metazoa</taxon>
        <taxon>Chordata</taxon>
        <taxon>Craniata</taxon>
        <taxon>Vertebrata</taxon>
        <taxon>Euteleostomi</taxon>
        <taxon>Mammalia</taxon>
        <taxon>Eutheria</taxon>
        <taxon>Euarchontoglires</taxon>
        <taxon>Glires</taxon>
        <taxon>Rodentia</taxon>
        <taxon>Myomorpha</taxon>
        <taxon>Muroidea</taxon>
        <taxon>Cricetidae</taxon>
        <taxon>Arvicolinae</taxon>
        <taxon>Myodes</taxon>
    </lineage>
</organism>
<feature type="compositionally biased region" description="Basic and acidic residues" evidence="1">
    <location>
        <begin position="16"/>
        <end position="25"/>
    </location>
</feature>
<evidence type="ECO:0000313" key="2">
    <source>
        <dbReference type="EMBL" id="KAK7798733.1"/>
    </source>
</evidence>
<dbReference type="Proteomes" id="UP001488838">
    <property type="component" value="Unassembled WGS sequence"/>
</dbReference>
<feature type="region of interest" description="Disordered" evidence="1">
    <location>
        <begin position="16"/>
        <end position="77"/>
    </location>
</feature>
<name>A0AAW0H819_MYOGA</name>
<protein>
    <submittedName>
        <fullName evidence="2">Uncharacterized protein</fullName>
    </submittedName>
</protein>
<evidence type="ECO:0000313" key="3">
    <source>
        <dbReference type="Proteomes" id="UP001488838"/>
    </source>
</evidence>
<accession>A0AAW0H819</accession>
<dbReference type="AlphaFoldDB" id="A0AAW0H819"/>
<comment type="caution">
    <text evidence="2">The sequence shown here is derived from an EMBL/GenBank/DDBJ whole genome shotgun (WGS) entry which is preliminary data.</text>
</comment>